<reference evidence="3 4" key="1">
    <citation type="submission" date="2022-12" db="EMBL/GenBank/DDBJ databases">
        <title>Polyphasic characterization of Geotalea uranireducens NIT-SL11 newly isolated from a complex of sewage sludge and microbially reduced graphene oxide.</title>
        <authorList>
            <person name="Xie L."/>
            <person name="Yoshida N."/>
            <person name="Meng L."/>
        </authorList>
    </citation>
    <scope>NUCLEOTIDE SEQUENCE [LARGE SCALE GENOMIC DNA]</scope>
    <source>
        <strain evidence="3 4">NIT-SL11</strain>
    </source>
</reference>
<keyword evidence="3" id="KW-0808">Transferase</keyword>
<sequence length="412" mass="46518">MQSTCTCRFCGEPLHHTFVDLGMSPLCESYVSAEQLNMMEPFYPLHVYVCGACFLVQLEEYVSPENIFSEYAYFSSYSNDWLRHAENYVAMTSARFGLDRHSHVVEVASNDGYLLQYFVARGIPVLGVEPARNVAEVAIGKGVPTLVEFFGEETARRLAAEGKAADLLLGNNVLAQVPDVNDFVKGMKLLLKPRGVITMEFPHLVRLMEENQFDTIYHEHFSYFSFISAEKIFAAHGLTLFDVEELPTHGGSLRIYARHNEDDSRPVAPAVQSLVAREIAAGIDRIDTYAAFTEQVKETKRKLLDFLIAARRQGKSIAGYGAPGKGNTLLNYCGIRTDFLDFTVDRNPYKQGKFLPGTHIPIFSPERIAETKPDYVLILPWNFKDEIMEQMAFIREWGGQFVVPIPEVRVCR</sequence>
<dbReference type="InterPro" id="IPR013630">
    <property type="entry name" value="Methyltransf_Zn-bd_dom_put"/>
</dbReference>
<dbReference type="CDD" id="cd02440">
    <property type="entry name" value="AdoMet_MTases"/>
    <property type="match status" value="1"/>
</dbReference>
<dbReference type="Gene3D" id="3.40.50.720">
    <property type="entry name" value="NAD(P)-binding Rossmann-like Domain"/>
    <property type="match status" value="1"/>
</dbReference>
<dbReference type="Pfam" id="PF08421">
    <property type="entry name" value="Methyltransf_13"/>
    <property type="match status" value="1"/>
</dbReference>
<dbReference type="Gene3D" id="6.20.50.110">
    <property type="entry name" value="Methyltransferase, zinc-binding domain"/>
    <property type="match status" value="1"/>
</dbReference>
<dbReference type="EMBL" id="AP027151">
    <property type="protein sequence ID" value="BDV43033.1"/>
    <property type="molecule type" value="Genomic_DNA"/>
</dbReference>
<dbReference type="InterPro" id="IPR038576">
    <property type="entry name" value="Methyltransf_Zn-bd_dom_put_sf"/>
</dbReference>
<dbReference type="RefSeq" id="WP_281999149.1">
    <property type="nucleotide sequence ID" value="NZ_AP027151.1"/>
</dbReference>
<dbReference type="GO" id="GO:0008168">
    <property type="term" value="F:methyltransferase activity"/>
    <property type="evidence" value="ECO:0007669"/>
    <property type="project" value="UniProtKB-KW"/>
</dbReference>
<evidence type="ECO:0000259" key="1">
    <source>
        <dbReference type="Pfam" id="PF08421"/>
    </source>
</evidence>
<gene>
    <name evidence="3" type="ORF">GURASL_19560</name>
</gene>
<keyword evidence="3" id="KW-0489">Methyltransferase</keyword>
<dbReference type="InterPro" id="IPR013691">
    <property type="entry name" value="MeTrfase_14"/>
</dbReference>
<dbReference type="Proteomes" id="UP001317705">
    <property type="component" value="Chromosome"/>
</dbReference>
<dbReference type="Pfam" id="PF08484">
    <property type="entry name" value="Methyltransf_14"/>
    <property type="match status" value="1"/>
</dbReference>
<feature type="domain" description="C-methyltransferase" evidence="2">
    <location>
        <begin position="247"/>
        <end position="406"/>
    </location>
</feature>
<proteinExistence type="predicted"/>
<dbReference type="Gene3D" id="6.10.250.3100">
    <property type="match status" value="1"/>
</dbReference>
<dbReference type="Pfam" id="PF13489">
    <property type="entry name" value="Methyltransf_23"/>
    <property type="match status" value="1"/>
</dbReference>
<dbReference type="PANTHER" id="PTHR43861">
    <property type="entry name" value="TRANS-ACONITATE 2-METHYLTRANSFERASE-RELATED"/>
    <property type="match status" value="1"/>
</dbReference>
<protein>
    <submittedName>
        <fullName evidence="3">SAM-dependent methyltransferase</fullName>
    </submittedName>
</protein>
<name>A0ABN6VRU3_9BACT</name>
<dbReference type="PANTHER" id="PTHR43861:SF5">
    <property type="entry name" value="BLL5978 PROTEIN"/>
    <property type="match status" value="1"/>
</dbReference>
<dbReference type="SUPFAM" id="SSF53335">
    <property type="entry name" value="S-adenosyl-L-methionine-dependent methyltransferases"/>
    <property type="match status" value="1"/>
</dbReference>
<evidence type="ECO:0000259" key="2">
    <source>
        <dbReference type="Pfam" id="PF08484"/>
    </source>
</evidence>
<feature type="domain" description="Methyltransferase putative zinc binding" evidence="1">
    <location>
        <begin position="7"/>
        <end position="68"/>
    </location>
</feature>
<dbReference type="GO" id="GO:0032259">
    <property type="term" value="P:methylation"/>
    <property type="evidence" value="ECO:0007669"/>
    <property type="project" value="UniProtKB-KW"/>
</dbReference>
<evidence type="ECO:0000313" key="3">
    <source>
        <dbReference type="EMBL" id="BDV43033.1"/>
    </source>
</evidence>
<keyword evidence="4" id="KW-1185">Reference proteome</keyword>
<dbReference type="Gene3D" id="3.40.50.150">
    <property type="entry name" value="Vaccinia Virus protein VP39"/>
    <property type="match status" value="1"/>
</dbReference>
<organism evidence="3 4">
    <name type="scientific">Geotalea uraniireducens</name>
    <dbReference type="NCBI Taxonomy" id="351604"/>
    <lineage>
        <taxon>Bacteria</taxon>
        <taxon>Pseudomonadati</taxon>
        <taxon>Thermodesulfobacteriota</taxon>
        <taxon>Desulfuromonadia</taxon>
        <taxon>Geobacterales</taxon>
        <taxon>Geobacteraceae</taxon>
        <taxon>Geotalea</taxon>
    </lineage>
</organism>
<accession>A0ABN6VRU3</accession>
<dbReference type="InterPro" id="IPR029063">
    <property type="entry name" value="SAM-dependent_MTases_sf"/>
</dbReference>
<evidence type="ECO:0000313" key="4">
    <source>
        <dbReference type="Proteomes" id="UP001317705"/>
    </source>
</evidence>